<dbReference type="EMBL" id="BGZK01000040">
    <property type="protein sequence ID" value="GBP10332.1"/>
    <property type="molecule type" value="Genomic_DNA"/>
</dbReference>
<dbReference type="Proteomes" id="UP000299102">
    <property type="component" value="Unassembled WGS sequence"/>
</dbReference>
<proteinExistence type="predicted"/>
<keyword evidence="2" id="KW-1185">Reference proteome</keyword>
<dbReference type="AlphaFoldDB" id="A0A4C1T7D7"/>
<name>A0A4C1T7D7_EUMVA</name>
<gene>
    <name evidence="1" type="ORF">EVAR_5646_1</name>
</gene>
<accession>A0A4C1T7D7</accession>
<organism evidence="1 2">
    <name type="scientific">Eumeta variegata</name>
    <name type="common">Bagworm moth</name>
    <name type="synonym">Eumeta japonica</name>
    <dbReference type="NCBI Taxonomy" id="151549"/>
    <lineage>
        <taxon>Eukaryota</taxon>
        <taxon>Metazoa</taxon>
        <taxon>Ecdysozoa</taxon>
        <taxon>Arthropoda</taxon>
        <taxon>Hexapoda</taxon>
        <taxon>Insecta</taxon>
        <taxon>Pterygota</taxon>
        <taxon>Neoptera</taxon>
        <taxon>Endopterygota</taxon>
        <taxon>Lepidoptera</taxon>
        <taxon>Glossata</taxon>
        <taxon>Ditrysia</taxon>
        <taxon>Tineoidea</taxon>
        <taxon>Psychidae</taxon>
        <taxon>Oiketicinae</taxon>
        <taxon>Eumeta</taxon>
    </lineage>
</organism>
<reference evidence="1 2" key="1">
    <citation type="journal article" date="2019" name="Commun. Biol.">
        <title>The bagworm genome reveals a unique fibroin gene that provides high tensile strength.</title>
        <authorList>
            <person name="Kono N."/>
            <person name="Nakamura H."/>
            <person name="Ohtoshi R."/>
            <person name="Tomita M."/>
            <person name="Numata K."/>
            <person name="Arakawa K."/>
        </authorList>
    </citation>
    <scope>NUCLEOTIDE SEQUENCE [LARGE SCALE GENOMIC DNA]</scope>
</reference>
<sequence>MQIDPEYRKSRLRDLTAVKQYLIHFREAHDQGPAGDVIEMTVRGSLGSFLHVDGEEVVMKIMKVSTRQDVSCTLNRIVPCSDVRRKGF</sequence>
<evidence type="ECO:0000313" key="1">
    <source>
        <dbReference type="EMBL" id="GBP10332.1"/>
    </source>
</evidence>
<protein>
    <submittedName>
        <fullName evidence="1">Uncharacterized protein</fullName>
    </submittedName>
</protein>
<evidence type="ECO:0000313" key="2">
    <source>
        <dbReference type="Proteomes" id="UP000299102"/>
    </source>
</evidence>
<comment type="caution">
    <text evidence="1">The sequence shown here is derived from an EMBL/GenBank/DDBJ whole genome shotgun (WGS) entry which is preliminary data.</text>
</comment>